<sequence length="492" mass="50936">MPNLKRIIPAIALVTGLALAVAGQAFAGPNAAVTWTTTLDKTTGVAAGATVTLTFVGTGLNTCSGFTVEAIYDSNAVGEPAHAAAQPFLAPGKQAEVFTTIAGYNRRTFMGAAQLGGSTTAAGQTTLGTFAFVTKAGFTTTNIAVRQIIFNSGSARDTIVASPSPKVLQINPPAPAVDLSPAAATRNFTQTQLLTAKYSGAAGDTISWTATGTVSGGNIRITAIAGTAVGTLPTLPANLTTTATTFRTVTTAALAGTSTITLGVATGTGQMKATIIAAVGASRDTSTVTFDVPVPAELSAFAGALVDDKVQLNWTSVSQTNNAGWRVLRSTDNVNFELVSGIIPGAGTSNERLDYGYTDVNLPNGVDKVYYVLEQVDLDGKVTRSRVAEVLLGGRFADMPKEFSTAVYPNPFNPATTIAYNLPEAAKVSLVIYDAIGQEIRTLIGSAETAAGRYTIQWDAKDNSGRQVASGVYFAHITAGKFKDIRKMLLLK</sequence>
<dbReference type="InterPro" id="IPR025965">
    <property type="entry name" value="FlgD/Vpr_Ig-like"/>
</dbReference>
<protein>
    <recommendedName>
        <fullName evidence="2">FlgD/Vpr Ig-like domain-containing protein</fullName>
    </recommendedName>
</protein>
<dbReference type="Proteomes" id="UP000178606">
    <property type="component" value="Unassembled WGS sequence"/>
</dbReference>
<evidence type="ECO:0000256" key="1">
    <source>
        <dbReference type="SAM" id="SignalP"/>
    </source>
</evidence>
<feature type="chain" id="PRO_5009523716" description="FlgD/Vpr Ig-like domain-containing protein" evidence="1">
    <location>
        <begin position="28"/>
        <end position="492"/>
    </location>
</feature>
<dbReference type="NCBIfam" id="TIGR04183">
    <property type="entry name" value="Por_Secre_tail"/>
    <property type="match status" value="1"/>
</dbReference>
<proteinExistence type="predicted"/>
<dbReference type="EMBL" id="MFKF01000057">
    <property type="protein sequence ID" value="OGG55906.1"/>
    <property type="molecule type" value="Genomic_DNA"/>
</dbReference>
<dbReference type="Pfam" id="PF13860">
    <property type="entry name" value="FlgD_ig"/>
    <property type="match status" value="1"/>
</dbReference>
<reference evidence="3 4" key="1">
    <citation type="journal article" date="2016" name="Nat. Commun.">
        <title>Thousands of microbial genomes shed light on interconnected biogeochemical processes in an aquifer system.</title>
        <authorList>
            <person name="Anantharaman K."/>
            <person name="Brown C.T."/>
            <person name="Hug L.A."/>
            <person name="Sharon I."/>
            <person name="Castelle C.J."/>
            <person name="Probst A.J."/>
            <person name="Thomas B.C."/>
            <person name="Singh A."/>
            <person name="Wilkins M.J."/>
            <person name="Karaoz U."/>
            <person name="Brodie E.L."/>
            <person name="Williams K.H."/>
            <person name="Hubbard S.S."/>
            <person name="Banfield J.F."/>
        </authorList>
    </citation>
    <scope>NUCLEOTIDE SEQUENCE [LARGE SCALE GENOMIC DNA]</scope>
    <source>
        <strain evidence="4">RIFCSPLOWO2_12_FULL_64_10</strain>
    </source>
</reference>
<dbReference type="InterPro" id="IPR026444">
    <property type="entry name" value="Secre_tail"/>
</dbReference>
<dbReference type="InterPro" id="IPR013783">
    <property type="entry name" value="Ig-like_fold"/>
</dbReference>
<evidence type="ECO:0000259" key="2">
    <source>
        <dbReference type="Pfam" id="PF13860"/>
    </source>
</evidence>
<dbReference type="AlphaFoldDB" id="A0A1F6D3A4"/>
<evidence type="ECO:0000313" key="3">
    <source>
        <dbReference type="EMBL" id="OGG55906.1"/>
    </source>
</evidence>
<organism evidence="3 4">
    <name type="scientific">Handelsmanbacteria sp. (strain RIFCSPLOWO2_12_FULL_64_10)</name>
    <dbReference type="NCBI Taxonomy" id="1817868"/>
    <lineage>
        <taxon>Bacteria</taxon>
        <taxon>Candidatus Handelsmaniibacteriota</taxon>
    </lineage>
</organism>
<keyword evidence="1" id="KW-0732">Signal</keyword>
<gene>
    <name evidence="3" type="ORF">A3F84_23645</name>
</gene>
<accession>A0A1F6D3A4</accession>
<name>A0A1F6D3A4_HANXR</name>
<dbReference type="Gene3D" id="2.60.40.10">
    <property type="entry name" value="Immunoglobulins"/>
    <property type="match status" value="1"/>
</dbReference>
<dbReference type="Gene3D" id="2.60.40.4070">
    <property type="match status" value="1"/>
</dbReference>
<evidence type="ECO:0000313" key="4">
    <source>
        <dbReference type="Proteomes" id="UP000178606"/>
    </source>
</evidence>
<feature type="domain" description="FlgD/Vpr Ig-like" evidence="2">
    <location>
        <begin position="416"/>
        <end position="479"/>
    </location>
</feature>
<comment type="caution">
    <text evidence="3">The sequence shown here is derived from an EMBL/GenBank/DDBJ whole genome shotgun (WGS) entry which is preliminary data.</text>
</comment>
<feature type="signal peptide" evidence="1">
    <location>
        <begin position="1"/>
        <end position="27"/>
    </location>
</feature>